<dbReference type="InterPro" id="IPR036390">
    <property type="entry name" value="WH_DNA-bd_sf"/>
</dbReference>
<dbReference type="PANTHER" id="PTHR33164:SF57">
    <property type="entry name" value="MARR-FAMILY TRANSCRIPTIONAL REGULATOR"/>
    <property type="match status" value="1"/>
</dbReference>
<protein>
    <submittedName>
        <fullName evidence="2">MarR family transcriptional regulator</fullName>
    </submittedName>
</protein>
<feature type="domain" description="HTH marR-type" evidence="1">
    <location>
        <begin position="23"/>
        <end position="159"/>
    </location>
</feature>
<dbReference type="InterPro" id="IPR036388">
    <property type="entry name" value="WH-like_DNA-bd_sf"/>
</dbReference>
<dbReference type="PRINTS" id="PR00598">
    <property type="entry name" value="HTHMARR"/>
</dbReference>
<sequence>MNAARGESASNYWYSDDAGAQDAVSVLRALRHLRVAETSMRTRTQRSMGMGENDIVAVRHVIRGRQAGSYVSPKDLAETLNISSASTTTLIDRLEKSGHIERQPHPTDRRALILVPTPNADRDVRAALSGSHERMLEVAESLTPEERGVVVEFLERMAAAVSG</sequence>
<organism evidence="2 3">
    <name type="scientific">Herbiconiux daphne</name>
    <dbReference type="NCBI Taxonomy" id="2970914"/>
    <lineage>
        <taxon>Bacteria</taxon>
        <taxon>Bacillati</taxon>
        <taxon>Actinomycetota</taxon>
        <taxon>Actinomycetes</taxon>
        <taxon>Micrococcales</taxon>
        <taxon>Microbacteriaceae</taxon>
        <taxon>Herbiconiux</taxon>
    </lineage>
</organism>
<dbReference type="Pfam" id="PF01047">
    <property type="entry name" value="MarR"/>
    <property type="match status" value="1"/>
</dbReference>
<dbReference type="EMBL" id="JANLCJ010000013">
    <property type="protein sequence ID" value="MCS5736256.1"/>
    <property type="molecule type" value="Genomic_DNA"/>
</dbReference>
<name>A0ABT2H8L1_9MICO</name>
<proteinExistence type="predicted"/>
<comment type="caution">
    <text evidence="2">The sequence shown here is derived from an EMBL/GenBank/DDBJ whole genome shotgun (WGS) entry which is preliminary data.</text>
</comment>
<dbReference type="SMART" id="SM00347">
    <property type="entry name" value="HTH_MARR"/>
    <property type="match status" value="1"/>
</dbReference>
<dbReference type="Gene3D" id="1.10.10.10">
    <property type="entry name" value="Winged helix-like DNA-binding domain superfamily/Winged helix DNA-binding domain"/>
    <property type="match status" value="1"/>
</dbReference>
<accession>A0ABT2H8L1</accession>
<evidence type="ECO:0000259" key="1">
    <source>
        <dbReference type="PROSITE" id="PS50995"/>
    </source>
</evidence>
<dbReference type="PROSITE" id="PS50995">
    <property type="entry name" value="HTH_MARR_2"/>
    <property type="match status" value="1"/>
</dbReference>
<keyword evidence="3" id="KW-1185">Reference proteome</keyword>
<dbReference type="PANTHER" id="PTHR33164">
    <property type="entry name" value="TRANSCRIPTIONAL REGULATOR, MARR FAMILY"/>
    <property type="match status" value="1"/>
</dbReference>
<evidence type="ECO:0000313" key="3">
    <source>
        <dbReference type="Proteomes" id="UP001165586"/>
    </source>
</evidence>
<gene>
    <name evidence="2" type="ORF">N1032_21185</name>
</gene>
<evidence type="ECO:0000313" key="2">
    <source>
        <dbReference type="EMBL" id="MCS5736256.1"/>
    </source>
</evidence>
<dbReference type="Proteomes" id="UP001165586">
    <property type="component" value="Unassembled WGS sequence"/>
</dbReference>
<reference evidence="2" key="1">
    <citation type="submission" date="2022-08" db="EMBL/GenBank/DDBJ databases">
        <authorList>
            <person name="Deng Y."/>
            <person name="Han X.-F."/>
            <person name="Zhang Y.-Q."/>
        </authorList>
    </citation>
    <scope>NUCLEOTIDE SEQUENCE</scope>
    <source>
        <strain evidence="2">CPCC 203386</strain>
    </source>
</reference>
<dbReference type="RefSeq" id="WP_259542112.1">
    <property type="nucleotide sequence ID" value="NZ_JANLCJ010000013.1"/>
</dbReference>
<dbReference type="InterPro" id="IPR039422">
    <property type="entry name" value="MarR/SlyA-like"/>
</dbReference>
<dbReference type="InterPro" id="IPR000835">
    <property type="entry name" value="HTH_MarR-typ"/>
</dbReference>
<dbReference type="SUPFAM" id="SSF46785">
    <property type="entry name" value="Winged helix' DNA-binding domain"/>
    <property type="match status" value="1"/>
</dbReference>